<dbReference type="SUPFAM" id="SSF51735">
    <property type="entry name" value="NAD(P)-binding Rossmann-fold domains"/>
    <property type="match status" value="1"/>
</dbReference>
<reference evidence="3 4" key="1">
    <citation type="journal article" date="2021" name="Sci. Rep.">
        <title>The distribution of antibiotic resistance genes in chicken gut microbiota commensals.</title>
        <authorList>
            <person name="Juricova H."/>
            <person name="Matiasovicova J."/>
            <person name="Kubasova T."/>
            <person name="Cejkova D."/>
            <person name="Rychlik I."/>
        </authorList>
    </citation>
    <scope>NUCLEOTIDE SEQUENCE [LARGE SCALE GENOMIC DNA]</scope>
    <source>
        <strain evidence="3 4">An829</strain>
    </source>
</reference>
<dbReference type="PANTHER" id="PTHR44196">
    <property type="entry name" value="DEHYDROGENASE/REDUCTASE SDR FAMILY MEMBER 7B"/>
    <property type="match status" value="1"/>
</dbReference>
<proteinExistence type="inferred from homology"/>
<dbReference type="Gene3D" id="3.40.50.720">
    <property type="entry name" value="NAD(P)-binding Rossmann-like Domain"/>
    <property type="match status" value="1"/>
</dbReference>
<feature type="non-terminal residue" evidence="3">
    <location>
        <position position="1"/>
    </location>
</feature>
<sequence>VHTNMGSEAIVAEKGIEKPKRVIALAGATGGIGEALALGYASAGTHLMIAGRKEQILETIAEKIRARGATVETASFDLRDHDAAEKWSQRAALKNADVFILCGGVSASVEPMKIA</sequence>
<evidence type="ECO:0000256" key="1">
    <source>
        <dbReference type="ARBA" id="ARBA00006484"/>
    </source>
</evidence>
<evidence type="ECO:0000313" key="3">
    <source>
        <dbReference type="EMBL" id="MBM6705331.1"/>
    </source>
</evidence>
<name>A0ABS2DVF1_9BURK</name>
<keyword evidence="4" id="KW-1185">Reference proteome</keyword>
<accession>A0ABS2DVF1</accession>
<evidence type="ECO:0000313" key="4">
    <source>
        <dbReference type="Proteomes" id="UP000715095"/>
    </source>
</evidence>
<dbReference type="InterPro" id="IPR002347">
    <property type="entry name" value="SDR_fam"/>
</dbReference>
<dbReference type="PANTHER" id="PTHR44196:SF1">
    <property type="entry name" value="DEHYDROGENASE_REDUCTASE SDR FAMILY MEMBER 7B"/>
    <property type="match status" value="1"/>
</dbReference>
<dbReference type="EMBL" id="JACJJC010000346">
    <property type="protein sequence ID" value="MBM6705331.1"/>
    <property type="molecule type" value="Genomic_DNA"/>
</dbReference>
<dbReference type="RefSeq" id="WP_205105251.1">
    <property type="nucleotide sequence ID" value="NZ_JACJJC010000346.1"/>
</dbReference>
<comment type="caution">
    <text evidence="3">The sequence shown here is derived from an EMBL/GenBank/DDBJ whole genome shotgun (WGS) entry which is preliminary data.</text>
</comment>
<gene>
    <name evidence="3" type="ORF">H6A60_12740</name>
</gene>
<organism evidence="3 4">
    <name type="scientific">Sutterella massiliensis</name>
    <dbReference type="NCBI Taxonomy" id="1816689"/>
    <lineage>
        <taxon>Bacteria</taxon>
        <taxon>Pseudomonadati</taxon>
        <taxon>Pseudomonadota</taxon>
        <taxon>Betaproteobacteria</taxon>
        <taxon>Burkholderiales</taxon>
        <taxon>Sutterellaceae</taxon>
        <taxon>Sutterella</taxon>
    </lineage>
</organism>
<dbReference type="Proteomes" id="UP000715095">
    <property type="component" value="Unassembled WGS sequence"/>
</dbReference>
<comment type="similarity">
    <text evidence="1">Belongs to the short-chain dehydrogenases/reductases (SDR) family.</text>
</comment>
<dbReference type="Pfam" id="PF00106">
    <property type="entry name" value="adh_short"/>
    <property type="match status" value="1"/>
</dbReference>
<dbReference type="InterPro" id="IPR036291">
    <property type="entry name" value="NAD(P)-bd_dom_sf"/>
</dbReference>
<evidence type="ECO:0000256" key="2">
    <source>
        <dbReference type="ARBA" id="ARBA00023002"/>
    </source>
</evidence>
<keyword evidence="2" id="KW-0560">Oxidoreductase</keyword>
<protein>
    <submittedName>
        <fullName evidence="3">SDR family NAD(P)-dependent oxidoreductase</fullName>
    </submittedName>
</protein>
<feature type="non-terminal residue" evidence="3">
    <location>
        <position position="115"/>
    </location>
</feature>